<evidence type="ECO:0008006" key="3">
    <source>
        <dbReference type="Google" id="ProtNLM"/>
    </source>
</evidence>
<evidence type="ECO:0000313" key="1">
    <source>
        <dbReference type="EMBL" id="GGH82536.1"/>
    </source>
</evidence>
<organism evidence="1 2">
    <name type="scientific">Saccharibacillus endophyticus</name>
    <dbReference type="NCBI Taxonomy" id="2060666"/>
    <lineage>
        <taxon>Bacteria</taxon>
        <taxon>Bacillati</taxon>
        <taxon>Bacillota</taxon>
        <taxon>Bacilli</taxon>
        <taxon>Bacillales</taxon>
        <taxon>Paenibacillaceae</taxon>
        <taxon>Saccharibacillus</taxon>
    </lineage>
</organism>
<proteinExistence type="predicted"/>
<sequence length="127" mass="14474">MRTLIGDDGLTRRFVELQNFISMWKNLNLTDEELLELELFLLEDPKRSPVIQGTGGLRKSRFSPSTKKSGKSGAYRIIYLDIEQEHLIVLLVVYSKNVSDNLTKNEANELKHLVDQLKAHYGGNQNG</sequence>
<dbReference type="Proteomes" id="UP000605427">
    <property type="component" value="Unassembled WGS sequence"/>
</dbReference>
<name>A0ABQ2A0J8_9BACL</name>
<comment type="caution">
    <text evidence="1">The sequence shown here is derived from an EMBL/GenBank/DDBJ whole genome shotgun (WGS) entry which is preliminary data.</text>
</comment>
<accession>A0ABQ2A0J8</accession>
<evidence type="ECO:0000313" key="2">
    <source>
        <dbReference type="Proteomes" id="UP000605427"/>
    </source>
</evidence>
<dbReference type="InterPro" id="IPR009387">
    <property type="entry name" value="HigB-2"/>
</dbReference>
<dbReference type="PIRSF" id="PIRSF039032">
    <property type="entry name" value="HigB-2"/>
    <property type="match status" value="1"/>
</dbReference>
<protein>
    <recommendedName>
        <fullName evidence="3">Addiction module toxin RelE</fullName>
    </recommendedName>
</protein>
<dbReference type="EMBL" id="BMDD01000004">
    <property type="protein sequence ID" value="GGH82536.1"/>
    <property type="molecule type" value="Genomic_DNA"/>
</dbReference>
<reference evidence="2" key="1">
    <citation type="journal article" date="2019" name="Int. J. Syst. Evol. Microbiol.">
        <title>The Global Catalogue of Microorganisms (GCM) 10K type strain sequencing project: providing services to taxonomists for standard genome sequencing and annotation.</title>
        <authorList>
            <consortium name="The Broad Institute Genomics Platform"/>
            <consortium name="The Broad Institute Genome Sequencing Center for Infectious Disease"/>
            <person name="Wu L."/>
            <person name="Ma J."/>
        </authorList>
    </citation>
    <scope>NUCLEOTIDE SEQUENCE [LARGE SCALE GENOMIC DNA]</scope>
    <source>
        <strain evidence="2">CCM 8702</strain>
    </source>
</reference>
<gene>
    <name evidence="1" type="ORF">GCM10007362_34000</name>
</gene>
<keyword evidence="2" id="KW-1185">Reference proteome</keyword>